<dbReference type="RefSeq" id="WP_215785626.1">
    <property type="nucleotide sequence ID" value="NZ_JAHKKG010000003.1"/>
</dbReference>
<accession>A0ABS5YJI8</accession>
<dbReference type="InterPro" id="IPR025643">
    <property type="entry name" value="R2K_3"/>
</dbReference>
<proteinExistence type="predicted"/>
<protein>
    <submittedName>
        <fullName evidence="2">ATP-grasp domain-containing protein</fullName>
    </submittedName>
</protein>
<gene>
    <name evidence="2" type="ORF">KOI35_08985</name>
</gene>
<feature type="domain" description="ATP-grasp" evidence="1">
    <location>
        <begin position="18"/>
        <end position="165"/>
    </location>
</feature>
<dbReference type="Proteomes" id="UP001519654">
    <property type="component" value="Unassembled WGS sequence"/>
</dbReference>
<comment type="caution">
    <text evidence="2">The sequence shown here is derived from an EMBL/GenBank/DDBJ whole genome shotgun (WGS) entry which is preliminary data.</text>
</comment>
<dbReference type="Pfam" id="PF14243">
    <property type="entry name" value="R2K_3"/>
    <property type="match status" value="1"/>
</dbReference>
<organism evidence="2 3">
    <name type="scientific">Paractinoplanes bogorensis</name>
    <dbReference type="NCBI Taxonomy" id="1610840"/>
    <lineage>
        <taxon>Bacteria</taxon>
        <taxon>Bacillati</taxon>
        <taxon>Actinomycetota</taxon>
        <taxon>Actinomycetes</taxon>
        <taxon>Micromonosporales</taxon>
        <taxon>Micromonosporaceae</taxon>
        <taxon>Paractinoplanes</taxon>
    </lineage>
</organism>
<evidence type="ECO:0000313" key="3">
    <source>
        <dbReference type="Proteomes" id="UP001519654"/>
    </source>
</evidence>
<name>A0ABS5YJI8_9ACTN</name>
<dbReference type="EMBL" id="JAHKKG010000003">
    <property type="protein sequence ID" value="MBU2663639.1"/>
    <property type="molecule type" value="Genomic_DNA"/>
</dbReference>
<keyword evidence="3" id="KW-1185">Reference proteome</keyword>
<reference evidence="2 3" key="1">
    <citation type="submission" date="2021-06" db="EMBL/GenBank/DDBJ databases">
        <title>Actinoplanes lichenicola sp. nov., and Actinoplanes ovalisporus sp. nov., isolated from lichen in Thailand.</title>
        <authorList>
            <person name="Saeng-In P."/>
            <person name="Kanchanasin P."/>
            <person name="Yuki M."/>
            <person name="Kudo T."/>
            <person name="Ohkuma M."/>
            <person name="Phongsopitanun W."/>
            <person name="Tanasupawat S."/>
        </authorList>
    </citation>
    <scope>NUCLEOTIDE SEQUENCE [LARGE SCALE GENOMIC DNA]</scope>
    <source>
        <strain evidence="2 3">NBRC 110975</strain>
    </source>
</reference>
<evidence type="ECO:0000313" key="2">
    <source>
        <dbReference type="EMBL" id="MBU2663639.1"/>
    </source>
</evidence>
<evidence type="ECO:0000259" key="1">
    <source>
        <dbReference type="Pfam" id="PF14243"/>
    </source>
</evidence>
<sequence length="167" mass="18181">MWTIGDDRDAFDQARAALGEGAAVLRDYTKSMKHYWHEAAYIPDLTDGAAAWRVAERMRELRDDDFTGGFVLRRFEPFTGAEARTWWVNGTCRLITAHPDTPDDLPPPGLPVAELAGAVAGLALPFVTVDVAQRADGVWRVIELGDGQVSDRPASTSPDAFVAALLA</sequence>